<sequence>MPIAIWVLGSAIFAQGTSELMLAGLLPELSADFAISIPQAGLSVSVFALGMLVGAPVLAILTLRWPRRRTLLAFLGVFVAAHGVGAVTDSYAVLLGTRFVAAIVYAGFWAVGASTAMALVSPDRRGRAMSVVAGGLTTAMVVGLPAGTWIGQQVGWRAAFWAVAVMTIVAACAVLVVIPDARAHTVVRSRDEIRGVAVPRLWLSYALTAISTAALLGTFTYLGAMLITTTGVQAEWVPLVLFGYGLGALVGMAVGGYAADRWPHGVLAAGFGVLTVVLALLGAAVHVAPAVVGLALVLGFAGFGSNPALNSRVFAIAPDAPTLAPAVNVSAFNVGIAVGPWLSGVALTAGLGYPSVPWIGAGLGVVAVLLLVVDILLSRSPRRVPEPVGTAEAEVAACR</sequence>
<evidence type="ECO:0000259" key="7">
    <source>
        <dbReference type="PROSITE" id="PS50850"/>
    </source>
</evidence>
<dbReference type="Gene3D" id="1.20.1250.20">
    <property type="entry name" value="MFS general substrate transporter like domains"/>
    <property type="match status" value="1"/>
</dbReference>
<name>A0A0K0XCZ7_MYCGD</name>
<dbReference type="GO" id="GO:0005886">
    <property type="term" value="C:plasma membrane"/>
    <property type="evidence" value="ECO:0007669"/>
    <property type="project" value="UniProtKB-SubCell"/>
</dbReference>
<evidence type="ECO:0000313" key="9">
    <source>
        <dbReference type="Proteomes" id="UP000062255"/>
    </source>
</evidence>
<evidence type="ECO:0000256" key="5">
    <source>
        <dbReference type="ARBA" id="ARBA00023136"/>
    </source>
</evidence>
<dbReference type="GO" id="GO:0022857">
    <property type="term" value="F:transmembrane transporter activity"/>
    <property type="evidence" value="ECO:0007669"/>
    <property type="project" value="InterPro"/>
</dbReference>
<feature type="transmembrane region" description="Helical" evidence="6">
    <location>
        <begin position="70"/>
        <end position="87"/>
    </location>
</feature>
<reference evidence="8 9" key="1">
    <citation type="submission" date="2015-07" db="EMBL/GenBank/DDBJ databases">
        <title>Complete genome sequence of Mycobacterium goodii X7B, a facultative thermophilic biodesulfurizing bacterium.</title>
        <authorList>
            <person name="Yu B."/>
            <person name="Li F."/>
            <person name="Xu P."/>
        </authorList>
    </citation>
    <scope>NUCLEOTIDE SEQUENCE [LARGE SCALE GENOMIC DNA]</scope>
    <source>
        <strain evidence="8 9">X7B</strain>
    </source>
</reference>
<dbReference type="STRING" id="134601.AFA91_28910"/>
<dbReference type="OrthoDB" id="9814237at2"/>
<dbReference type="PANTHER" id="PTHR43124:SF3">
    <property type="entry name" value="CHLORAMPHENICOL EFFLUX PUMP RV0191"/>
    <property type="match status" value="1"/>
</dbReference>
<dbReference type="EMBL" id="CP012150">
    <property type="protein sequence ID" value="AKS35260.1"/>
    <property type="molecule type" value="Genomic_DNA"/>
</dbReference>
<feature type="transmembrane region" description="Helical" evidence="6">
    <location>
        <begin position="202"/>
        <end position="224"/>
    </location>
</feature>
<dbReference type="PROSITE" id="PS50850">
    <property type="entry name" value="MFS"/>
    <property type="match status" value="1"/>
</dbReference>
<keyword evidence="3 6" id="KW-0812">Transmembrane</keyword>
<protein>
    <submittedName>
        <fullName evidence="8">Major facilitator transporter</fullName>
    </submittedName>
</protein>
<dbReference type="InterPro" id="IPR050189">
    <property type="entry name" value="MFS_Efflux_Transporters"/>
</dbReference>
<evidence type="ECO:0000256" key="1">
    <source>
        <dbReference type="ARBA" id="ARBA00004651"/>
    </source>
</evidence>
<feature type="transmembrane region" description="Helical" evidence="6">
    <location>
        <begin position="99"/>
        <end position="119"/>
    </location>
</feature>
<keyword evidence="5 6" id="KW-0472">Membrane</keyword>
<keyword evidence="2" id="KW-1003">Cell membrane</keyword>
<feature type="transmembrane region" description="Helical" evidence="6">
    <location>
        <begin position="131"/>
        <end position="152"/>
    </location>
</feature>
<dbReference type="CDD" id="cd17324">
    <property type="entry name" value="MFS_NepI_like"/>
    <property type="match status" value="1"/>
</dbReference>
<evidence type="ECO:0000256" key="4">
    <source>
        <dbReference type="ARBA" id="ARBA00022989"/>
    </source>
</evidence>
<proteinExistence type="predicted"/>
<feature type="transmembrane region" description="Helical" evidence="6">
    <location>
        <begin position="236"/>
        <end position="259"/>
    </location>
</feature>
<evidence type="ECO:0000256" key="6">
    <source>
        <dbReference type="SAM" id="Phobius"/>
    </source>
</evidence>
<feature type="transmembrane region" description="Helical" evidence="6">
    <location>
        <begin position="330"/>
        <end position="352"/>
    </location>
</feature>
<gene>
    <name evidence="8" type="ORF">AFA91_28910</name>
</gene>
<dbReference type="RefSeq" id="WP_049747718.1">
    <property type="nucleotide sequence ID" value="NZ_CP012150.1"/>
</dbReference>
<feature type="transmembrane region" description="Helical" evidence="6">
    <location>
        <begin position="291"/>
        <end position="309"/>
    </location>
</feature>
<keyword evidence="4 6" id="KW-1133">Transmembrane helix</keyword>
<feature type="transmembrane region" description="Helical" evidence="6">
    <location>
        <begin position="41"/>
        <end position="63"/>
    </location>
</feature>
<evidence type="ECO:0000256" key="3">
    <source>
        <dbReference type="ARBA" id="ARBA00022692"/>
    </source>
</evidence>
<dbReference type="InterPro" id="IPR011701">
    <property type="entry name" value="MFS"/>
</dbReference>
<evidence type="ECO:0000313" key="8">
    <source>
        <dbReference type="EMBL" id="AKS35260.1"/>
    </source>
</evidence>
<dbReference type="KEGG" id="mgo:AFA91_28910"/>
<dbReference type="Pfam" id="PF07690">
    <property type="entry name" value="MFS_1"/>
    <property type="match status" value="1"/>
</dbReference>
<feature type="transmembrane region" description="Helical" evidence="6">
    <location>
        <begin position="358"/>
        <end position="377"/>
    </location>
</feature>
<dbReference type="NCBIfam" id="NF033135">
    <property type="entry name" value="cmx_cmrA"/>
    <property type="match status" value="1"/>
</dbReference>
<dbReference type="SUPFAM" id="SSF103473">
    <property type="entry name" value="MFS general substrate transporter"/>
    <property type="match status" value="1"/>
</dbReference>
<feature type="transmembrane region" description="Helical" evidence="6">
    <location>
        <begin position="158"/>
        <end position="181"/>
    </location>
</feature>
<dbReference type="AlphaFoldDB" id="A0A0K0XCZ7"/>
<dbReference type="InterPro" id="IPR020846">
    <property type="entry name" value="MFS_dom"/>
</dbReference>
<dbReference type="Proteomes" id="UP000062255">
    <property type="component" value="Chromosome"/>
</dbReference>
<feature type="domain" description="Major facilitator superfamily (MFS) profile" evidence="7">
    <location>
        <begin position="4"/>
        <end position="379"/>
    </location>
</feature>
<comment type="subcellular location">
    <subcellularLocation>
        <location evidence="1">Cell membrane</location>
        <topology evidence="1">Multi-pass membrane protein</topology>
    </subcellularLocation>
</comment>
<organism evidence="8 9">
    <name type="scientific">Mycolicibacterium goodii</name>
    <name type="common">Mycobacterium goodii</name>
    <dbReference type="NCBI Taxonomy" id="134601"/>
    <lineage>
        <taxon>Bacteria</taxon>
        <taxon>Bacillati</taxon>
        <taxon>Actinomycetota</taxon>
        <taxon>Actinomycetes</taxon>
        <taxon>Mycobacteriales</taxon>
        <taxon>Mycobacteriaceae</taxon>
        <taxon>Mycolicibacterium</taxon>
    </lineage>
</organism>
<accession>A0A0K0XCZ7</accession>
<dbReference type="InterPro" id="IPR036259">
    <property type="entry name" value="MFS_trans_sf"/>
</dbReference>
<feature type="transmembrane region" description="Helical" evidence="6">
    <location>
        <begin position="266"/>
        <end position="285"/>
    </location>
</feature>
<dbReference type="PATRIC" id="fig|134601.6.peg.5971"/>
<evidence type="ECO:0000256" key="2">
    <source>
        <dbReference type="ARBA" id="ARBA00022475"/>
    </source>
</evidence>
<dbReference type="PANTHER" id="PTHR43124">
    <property type="entry name" value="PURINE EFFLUX PUMP PBUE"/>
    <property type="match status" value="1"/>
</dbReference>